<proteinExistence type="predicted"/>
<feature type="non-terminal residue" evidence="1">
    <location>
        <position position="1"/>
    </location>
</feature>
<dbReference type="Gene3D" id="3.40.50.2000">
    <property type="entry name" value="Glycogen Phosphorylase B"/>
    <property type="match status" value="2"/>
</dbReference>
<dbReference type="AlphaFoldDB" id="X1DCM4"/>
<comment type="caution">
    <text evidence="1">The sequence shown here is derived from an EMBL/GenBank/DDBJ whole genome shotgun (WGS) entry which is preliminary data.</text>
</comment>
<name>X1DCM4_9ZZZZ</name>
<dbReference type="SUPFAM" id="SSF53756">
    <property type="entry name" value="UDP-Glycosyltransferase/glycogen phosphorylase"/>
    <property type="match status" value="1"/>
</dbReference>
<sequence length="287" mass="32659">KTNQRLPVSENGFPATAEILLNLAKFGAKCSEVPLVLRYDLKEGRSSIKIIKTIFEYIRLIAMIKLLRRNDLKHKKILHIINIPWYSGLSRYAVDMARFMEYSGENVILAVVGNSPLYEKIKNLYEVIQLPGRGAINSIRGLLRLLKVRNDIKSVFAHTGSSCFIGFILSIIKRIPLIRSRSEKGRVKRNIFNSLIHKYVKAVVVPTRAIKNDFMDIIDKQDKIFMLPPVVDTSIFKISEIPENRSLSLVGRLDEVKGHKILIESLPEIKKECEGVNVFFVGKEEGV</sequence>
<accession>X1DCM4</accession>
<protein>
    <recommendedName>
        <fullName evidence="2">Glycosyltransferase subfamily 4-like N-terminal domain-containing protein</fullName>
    </recommendedName>
</protein>
<feature type="non-terminal residue" evidence="1">
    <location>
        <position position="287"/>
    </location>
</feature>
<dbReference type="EMBL" id="BART01022961">
    <property type="protein sequence ID" value="GAH02819.1"/>
    <property type="molecule type" value="Genomic_DNA"/>
</dbReference>
<evidence type="ECO:0008006" key="2">
    <source>
        <dbReference type="Google" id="ProtNLM"/>
    </source>
</evidence>
<gene>
    <name evidence="1" type="ORF">S01H4_41917</name>
</gene>
<evidence type="ECO:0000313" key="1">
    <source>
        <dbReference type="EMBL" id="GAH02819.1"/>
    </source>
</evidence>
<reference evidence="1" key="1">
    <citation type="journal article" date="2014" name="Front. Microbiol.">
        <title>High frequency of phylogenetically diverse reductive dehalogenase-homologous genes in deep subseafloor sedimentary metagenomes.</title>
        <authorList>
            <person name="Kawai M."/>
            <person name="Futagami T."/>
            <person name="Toyoda A."/>
            <person name="Takaki Y."/>
            <person name="Nishi S."/>
            <person name="Hori S."/>
            <person name="Arai W."/>
            <person name="Tsubouchi T."/>
            <person name="Morono Y."/>
            <person name="Uchiyama I."/>
            <person name="Ito T."/>
            <person name="Fujiyama A."/>
            <person name="Inagaki F."/>
            <person name="Takami H."/>
        </authorList>
    </citation>
    <scope>NUCLEOTIDE SEQUENCE</scope>
    <source>
        <strain evidence="1">Expedition CK06-06</strain>
    </source>
</reference>
<organism evidence="1">
    <name type="scientific">marine sediment metagenome</name>
    <dbReference type="NCBI Taxonomy" id="412755"/>
    <lineage>
        <taxon>unclassified sequences</taxon>
        <taxon>metagenomes</taxon>
        <taxon>ecological metagenomes</taxon>
    </lineage>
</organism>